<dbReference type="InterPro" id="IPR045266">
    <property type="entry name" value="DOH_DOMON"/>
</dbReference>
<dbReference type="GO" id="GO:0005507">
    <property type="term" value="F:copper ion binding"/>
    <property type="evidence" value="ECO:0007669"/>
    <property type="project" value="InterPro"/>
</dbReference>
<protein>
    <recommendedName>
        <fullName evidence="2">DOMON domain-containing protein</fullName>
    </recommendedName>
</protein>
<dbReference type="InterPro" id="IPR000945">
    <property type="entry name" value="DBH-like"/>
</dbReference>
<evidence type="ECO:0000313" key="4">
    <source>
        <dbReference type="EMBL" id="CAF4037277.1"/>
    </source>
</evidence>
<evidence type="ECO:0000259" key="2">
    <source>
        <dbReference type="PROSITE" id="PS50836"/>
    </source>
</evidence>
<dbReference type="Pfam" id="PF03351">
    <property type="entry name" value="DOMON"/>
    <property type="match status" value="1"/>
</dbReference>
<evidence type="ECO:0000313" key="5">
    <source>
        <dbReference type="Proteomes" id="UP000663829"/>
    </source>
</evidence>
<organism evidence="3 5">
    <name type="scientific">Didymodactylos carnosus</name>
    <dbReference type="NCBI Taxonomy" id="1234261"/>
    <lineage>
        <taxon>Eukaryota</taxon>
        <taxon>Metazoa</taxon>
        <taxon>Spiralia</taxon>
        <taxon>Gnathifera</taxon>
        <taxon>Rotifera</taxon>
        <taxon>Eurotatoria</taxon>
        <taxon>Bdelloidea</taxon>
        <taxon>Philodinida</taxon>
        <taxon>Philodinidae</taxon>
        <taxon>Didymodactylos</taxon>
    </lineage>
</organism>
<dbReference type="PANTHER" id="PTHR10157:SF23">
    <property type="entry name" value="MOXD1 HOMOLOG 1"/>
    <property type="match status" value="1"/>
</dbReference>
<dbReference type="OrthoDB" id="10003276at2759"/>
<dbReference type="InterPro" id="IPR000323">
    <property type="entry name" value="Cu2_ascorb_mOase_N"/>
</dbReference>
<sequence>MKYQYSIVLEETKIELHWSVNNDEIIFDLHAATIGWIALGVSLGNMLVDIGVGWIDVGGIHFQDRYGVNISTTSIDNTTVDWFPLNGTEKRGWTAIQIKRKLDTCDPMDIPIKSGVQILIYAYAGNDPKNDQINFYDSNRGIRALPLLSYISPPDEGKFNGLDYFDYRMTDYVVPLDDHTFYCKIFKAPITKRHVIAVSARKFGNVDEHVLLQYSVLMNNRNRDLLNRVAIYECDPNLITFDDTNLPDGVCSQLIGNPFSACISQIGPLWGEGGDVTVEYPTETGYPMGGDYPTKYYLMHVHYYNPNLIQNLTDSSGLRFYLSRQLRQYDIGYLTLGAESSHLGVTLPPNMDQFILDAYCPGIFTKVCV</sequence>
<comment type="caution">
    <text evidence="3">The sequence shown here is derived from an EMBL/GenBank/DDBJ whole genome shotgun (WGS) entry which is preliminary data.</text>
</comment>
<accession>A0A815AJK4</accession>
<evidence type="ECO:0000256" key="1">
    <source>
        <dbReference type="ARBA" id="ARBA00010676"/>
    </source>
</evidence>
<dbReference type="Pfam" id="PF01082">
    <property type="entry name" value="Cu2_monooxygen"/>
    <property type="match status" value="1"/>
</dbReference>
<dbReference type="EMBL" id="CAJNOQ010010764">
    <property type="protein sequence ID" value="CAF1260408.1"/>
    <property type="molecule type" value="Genomic_DNA"/>
</dbReference>
<feature type="domain" description="DOMON" evidence="2">
    <location>
        <begin position="12"/>
        <end position="124"/>
    </location>
</feature>
<dbReference type="SUPFAM" id="SSF49742">
    <property type="entry name" value="PHM/PNGase F"/>
    <property type="match status" value="1"/>
</dbReference>
<reference evidence="3" key="1">
    <citation type="submission" date="2021-02" db="EMBL/GenBank/DDBJ databases">
        <authorList>
            <person name="Nowell W R."/>
        </authorList>
    </citation>
    <scope>NUCLEOTIDE SEQUENCE</scope>
</reference>
<name>A0A815AJK4_9BILA</name>
<gene>
    <name evidence="3" type="ORF">GPM918_LOCUS26576</name>
    <name evidence="4" type="ORF">SRO942_LOCUS26752</name>
</gene>
<evidence type="ECO:0000313" key="3">
    <source>
        <dbReference type="EMBL" id="CAF1260408.1"/>
    </source>
</evidence>
<dbReference type="EMBL" id="CAJOBC010018459">
    <property type="protein sequence ID" value="CAF4037277.1"/>
    <property type="molecule type" value="Genomic_DNA"/>
</dbReference>
<dbReference type="InterPro" id="IPR008977">
    <property type="entry name" value="PHM/PNGase_F_dom_sf"/>
</dbReference>
<keyword evidence="5" id="KW-1185">Reference proteome</keyword>
<dbReference type="InterPro" id="IPR036939">
    <property type="entry name" value="Cu2_ascorb_mOase_N_sf"/>
</dbReference>
<dbReference type="SMART" id="SM00664">
    <property type="entry name" value="DoH"/>
    <property type="match status" value="1"/>
</dbReference>
<dbReference type="Proteomes" id="UP000681722">
    <property type="component" value="Unassembled WGS sequence"/>
</dbReference>
<dbReference type="CDD" id="cd09631">
    <property type="entry name" value="DOMON_DOH"/>
    <property type="match status" value="1"/>
</dbReference>
<comment type="similarity">
    <text evidence="1">Belongs to the copper type II ascorbate-dependent monooxygenase family.</text>
</comment>
<dbReference type="AlphaFoldDB" id="A0A815AJK4"/>
<dbReference type="Proteomes" id="UP000663829">
    <property type="component" value="Unassembled WGS sequence"/>
</dbReference>
<dbReference type="PROSITE" id="PS50836">
    <property type="entry name" value="DOMON"/>
    <property type="match status" value="1"/>
</dbReference>
<proteinExistence type="inferred from homology"/>
<dbReference type="InterPro" id="IPR005018">
    <property type="entry name" value="DOMON_domain"/>
</dbReference>
<dbReference type="PANTHER" id="PTHR10157">
    <property type="entry name" value="DOPAMINE BETA HYDROXYLASE RELATED"/>
    <property type="match status" value="1"/>
</dbReference>
<dbReference type="GO" id="GO:0004500">
    <property type="term" value="F:dopamine beta-monooxygenase activity"/>
    <property type="evidence" value="ECO:0007669"/>
    <property type="project" value="InterPro"/>
</dbReference>
<dbReference type="Gene3D" id="2.60.120.310">
    <property type="entry name" value="Copper type II, ascorbate-dependent monooxygenase, N-terminal domain"/>
    <property type="match status" value="1"/>
</dbReference>